<proteinExistence type="predicted"/>
<evidence type="ECO:0000313" key="2">
    <source>
        <dbReference type="Proteomes" id="UP000481288"/>
    </source>
</evidence>
<name>A0A7D8YID1_9HELO</name>
<dbReference type="InterPro" id="IPR011333">
    <property type="entry name" value="SKP1/BTB/POZ_sf"/>
</dbReference>
<keyword evidence="2" id="KW-1185">Reference proteome</keyword>
<organism evidence="1 2">
    <name type="scientific">Lachnellula cervina</name>
    <dbReference type="NCBI Taxonomy" id="1316786"/>
    <lineage>
        <taxon>Eukaryota</taxon>
        <taxon>Fungi</taxon>
        <taxon>Dikarya</taxon>
        <taxon>Ascomycota</taxon>
        <taxon>Pezizomycotina</taxon>
        <taxon>Leotiomycetes</taxon>
        <taxon>Helotiales</taxon>
        <taxon>Lachnaceae</taxon>
        <taxon>Lachnellula</taxon>
    </lineage>
</organism>
<dbReference type="SUPFAM" id="SSF54695">
    <property type="entry name" value="POZ domain"/>
    <property type="match status" value="1"/>
</dbReference>
<reference evidence="1 2" key="1">
    <citation type="submission" date="2018-05" db="EMBL/GenBank/DDBJ databases">
        <title>Whole genome sequencing for identification of molecular markers to develop diagnostic detection tools for the regulated plant pathogen Lachnellula willkommii.</title>
        <authorList>
            <person name="Giroux E."/>
            <person name="Bilodeau G."/>
        </authorList>
    </citation>
    <scope>NUCLEOTIDE SEQUENCE [LARGE SCALE GENOMIC DNA]</scope>
    <source>
        <strain evidence="1 2">CBS 625.97</strain>
    </source>
</reference>
<evidence type="ECO:0000313" key="1">
    <source>
        <dbReference type="EMBL" id="TVY51273.1"/>
    </source>
</evidence>
<accession>A0A7D8YID1</accession>
<dbReference type="AlphaFoldDB" id="A0A7D8YID1"/>
<sequence>MAPPSPIVFTAPGLGPDMSIEVFEQIFHVNSMVLKIHSEYFRNYLDSPDKAPAGSVSGAFRYEWVTQVDEDGMGWSLTAKEKFTGTDNKFFGKLFEVAEISSFTNLIRAVHTRPIDVKTPQALCRLTKLADFYRVLPVVSNALNGVFYESLPFSSSISESCVELLDAAFKLRNKTLFKECFIHVMGPWSKPRFHSLKAQELKDLAIRAQLQLNTKIMEIQLALAVMTTDPTTPQFGPNSPFGPQLSSEMANIINAYRNVVIKDGKLIVPYYYRVLETIRISPHVSLTKKLSGLLQPVLKSMLRLDRGGDRAGEGIYGDSFLCFDLTDEELPWDDKQTSW</sequence>
<dbReference type="EMBL" id="QGMG01000860">
    <property type="protein sequence ID" value="TVY51273.1"/>
    <property type="molecule type" value="Genomic_DNA"/>
</dbReference>
<evidence type="ECO:0008006" key="3">
    <source>
        <dbReference type="Google" id="ProtNLM"/>
    </source>
</evidence>
<gene>
    <name evidence="1" type="ORF">LCER1_G006000</name>
</gene>
<dbReference type="Proteomes" id="UP000481288">
    <property type="component" value="Unassembled WGS sequence"/>
</dbReference>
<dbReference type="Gene3D" id="3.30.710.10">
    <property type="entry name" value="Potassium Channel Kv1.1, Chain A"/>
    <property type="match status" value="1"/>
</dbReference>
<protein>
    <recommendedName>
        <fullName evidence="3">BTB domain-containing protein</fullName>
    </recommendedName>
</protein>
<dbReference type="OrthoDB" id="2129688at2759"/>
<comment type="caution">
    <text evidence="1">The sequence shown here is derived from an EMBL/GenBank/DDBJ whole genome shotgun (WGS) entry which is preliminary data.</text>
</comment>